<evidence type="ECO:0000313" key="1">
    <source>
        <dbReference type="EMBL" id="MBP2333664.1"/>
    </source>
</evidence>
<proteinExistence type="predicted"/>
<sequence length="173" mass="19230">MTDVDDTTENTAAPSGDGLTALTAQLDRMGVEHKTAEQSAIVVLPGTRKLKTVCLLTPAPDSLRVEAFVCRNPEENHAGVHEWLLQRNRRLFGIAYTVDAQGDIYLVGQLPPALSDEDLDRVLGQVLEASDGDFNKILERGFSTSIKREWEWRVDRGESLANLEQFRHLADES</sequence>
<dbReference type="InterPro" id="IPR019660">
    <property type="entry name" value="Put_sensory_transdc_reg_YbjN"/>
</dbReference>
<comment type="caution">
    <text evidence="1">The sequence shown here is derived from an EMBL/GenBank/DDBJ whole genome shotgun (WGS) entry which is preliminary data.</text>
</comment>
<dbReference type="Gene3D" id="3.30.1460.10">
    <property type="match status" value="1"/>
</dbReference>
<evidence type="ECO:0000313" key="2">
    <source>
        <dbReference type="Proteomes" id="UP001519305"/>
    </source>
</evidence>
<evidence type="ECO:0008006" key="3">
    <source>
        <dbReference type="Google" id="ProtNLM"/>
    </source>
</evidence>
<organism evidence="1 2">
    <name type="scientific">Corynebacterium freneyi</name>
    <dbReference type="NCBI Taxonomy" id="134034"/>
    <lineage>
        <taxon>Bacteria</taxon>
        <taxon>Bacillati</taxon>
        <taxon>Actinomycetota</taxon>
        <taxon>Actinomycetes</taxon>
        <taxon>Mycobacteriales</taxon>
        <taxon>Corynebacteriaceae</taxon>
        <taxon>Corynebacterium</taxon>
    </lineage>
</organism>
<protein>
    <recommendedName>
        <fullName evidence="3">YbjN domain-containing protein</fullName>
    </recommendedName>
</protein>
<gene>
    <name evidence="1" type="ORF">JOF33_002363</name>
</gene>
<dbReference type="Pfam" id="PF10722">
    <property type="entry name" value="YbjN"/>
    <property type="match status" value="1"/>
</dbReference>
<accession>A0ABS4UB12</accession>
<keyword evidence="2" id="KW-1185">Reference proteome</keyword>
<name>A0ABS4UB12_9CORY</name>
<dbReference type="RefSeq" id="WP_070521018.1">
    <property type="nucleotide sequence ID" value="NZ_CP047357.1"/>
</dbReference>
<reference evidence="1 2" key="1">
    <citation type="submission" date="2021-03" db="EMBL/GenBank/DDBJ databases">
        <title>Sequencing the genomes of 1000 actinobacteria strains.</title>
        <authorList>
            <person name="Klenk H.-P."/>
        </authorList>
    </citation>
    <scope>NUCLEOTIDE SEQUENCE [LARGE SCALE GENOMIC DNA]</scope>
    <source>
        <strain evidence="1 2">DSM 44506</strain>
    </source>
</reference>
<dbReference type="Proteomes" id="UP001519305">
    <property type="component" value="Unassembled WGS sequence"/>
</dbReference>
<dbReference type="SUPFAM" id="SSF69635">
    <property type="entry name" value="Type III secretory system chaperone-like"/>
    <property type="match status" value="1"/>
</dbReference>
<dbReference type="EMBL" id="JAGINY010000001">
    <property type="protein sequence ID" value="MBP2333664.1"/>
    <property type="molecule type" value="Genomic_DNA"/>
</dbReference>